<dbReference type="AlphaFoldDB" id="A0A1H3L634"/>
<gene>
    <name evidence="1" type="ORF">SAMN05444340_11191</name>
</gene>
<reference evidence="1 2" key="1">
    <citation type="submission" date="2016-10" db="EMBL/GenBank/DDBJ databases">
        <authorList>
            <person name="de Groot N.N."/>
        </authorList>
    </citation>
    <scope>NUCLEOTIDE SEQUENCE [LARGE SCALE GENOMIC DNA]</scope>
    <source>
        <strain evidence="1 2">DSM 26880</strain>
    </source>
</reference>
<evidence type="ECO:0000313" key="2">
    <source>
        <dbReference type="Proteomes" id="UP000199286"/>
    </source>
</evidence>
<dbReference type="EMBL" id="FNPF01000011">
    <property type="protein sequence ID" value="SDY59394.1"/>
    <property type="molecule type" value="Genomic_DNA"/>
</dbReference>
<organism evidence="1 2">
    <name type="scientific">Citreimonas salinaria</name>
    <dbReference type="NCBI Taxonomy" id="321339"/>
    <lineage>
        <taxon>Bacteria</taxon>
        <taxon>Pseudomonadati</taxon>
        <taxon>Pseudomonadota</taxon>
        <taxon>Alphaproteobacteria</taxon>
        <taxon>Rhodobacterales</taxon>
        <taxon>Roseobacteraceae</taxon>
        <taxon>Citreimonas</taxon>
    </lineage>
</organism>
<accession>A0A1H3L634</accession>
<evidence type="ECO:0000313" key="1">
    <source>
        <dbReference type="EMBL" id="SDY59394.1"/>
    </source>
</evidence>
<protein>
    <submittedName>
        <fullName evidence="1">Uncharacterized protein</fullName>
    </submittedName>
</protein>
<name>A0A1H3L634_9RHOB</name>
<proteinExistence type="predicted"/>
<keyword evidence="2" id="KW-1185">Reference proteome</keyword>
<sequence length="34" mass="3924">MLVPRITYDTIAAIYGEAFAKLWFRAVPITLRIL</sequence>
<dbReference type="Proteomes" id="UP000199286">
    <property type="component" value="Unassembled WGS sequence"/>
</dbReference>